<feature type="domain" description="Histidine kinase" evidence="8">
    <location>
        <begin position="1215"/>
        <end position="1441"/>
    </location>
</feature>
<dbReference type="GO" id="GO:0000155">
    <property type="term" value="F:phosphorelay sensor kinase activity"/>
    <property type="evidence" value="ECO:0007669"/>
    <property type="project" value="InterPro"/>
</dbReference>
<dbReference type="PROSITE" id="PS50110">
    <property type="entry name" value="RESPONSE_REGULATORY"/>
    <property type="match status" value="1"/>
</dbReference>
<dbReference type="Pfam" id="PF02518">
    <property type="entry name" value="HATPase_c"/>
    <property type="match status" value="1"/>
</dbReference>
<name>A0A6G1I2S8_9PEZI</name>
<evidence type="ECO:0000256" key="7">
    <source>
        <dbReference type="SAM" id="MobiDB-lite"/>
    </source>
</evidence>
<evidence type="ECO:0000259" key="11">
    <source>
        <dbReference type="PROSITE" id="PS50113"/>
    </source>
</evidence>
<feature type="compositionally biased region" description="Polar residues" evidence="7">
    <location>
        <begin position="328"/>
        <end position="344"/>
    </location>
</feature>
<feature type="region of interest" description="Disordered" evidence="7">
    <location>
        <begin position="55"/>
        <end position="102"/>
    </location>
</feature>
<dbReference type="Gene3D" id="3.30.565.10">
    <property type="entry name" value="Histidine kinase-like ATPase, C-terminal domain"/>
    <property type="match status" value="1"/>
</dbReference>
<feature type="modified residue" description="4-aspartylphosphate" evidence="6">
    <location>
        <position position="1830"/>
    </location>
</feature>
<dbReference type="SUPFAM" id="SSF47384">
    <property type="entry name" value="Homodimeric domain of signal transducing histidine kinase"/>
    <property type="match status" value="1"/>
</dbReference>
<evidence type="ECO:0000256" key="1">
    <source>
        <dbReference type="ARBA" id="ARBA00000085"/>
    </source>
</evidence>
<dbReference type="InterPro" id="IPR013655">
    <property type="entry name" value="PAS_fold_3"/>
</dbReference>
<feature type="compositionally biased region" description="Polar residues" evidence="7">
    <location>
        <begin position="669"/>
        <end position="684"/>
    </location>
</feature>
<keyword evidence="13" id="KW-1185">Reference proteome</keyword>
<reference evidence="12" key="1">
    <citation type="journal article" date="2020" name="Stud. Mycol.">
        <title>101 Dothideomycetes genomes: a test case for predicting lifestyles and emergence of pathogens.</title>
        <authorList>
            <person name="Haridas S."/>
            <person name="Albert R."/>
            <person name="Binder M."/>
            <person name="Bloem J."/>
            <person name="Labutti K."/>
            <person name="Salamov A."/>
            <person name="Andreopoulos B."/>
            <person name="Baker S."/>
            <person name="Barry K."/>
            <person name="Bills G."/>
            <person name="Bluhm B."/>
            <person name="Cannon C."/>
            <person name="Castanera R."/>
            <person name="Culley D."/>
            <person name="Daum C."/>
            <person name="Ezra D."/>
            <person name="Gonzalez J."/>
            <person name="Henrissat B."/>
            <person name="Kuo A."/>
            <person name="Liang C."/>
            <person name="Lipzen A."/>
            <person name="Lutzoni F."/>
            <person name="Magnuson J."/>
            <person name="Mondo S."/>
            <person name="Nolan M."/>
            <person name="Ohm R."/>
            <person name="Pangilinan J."/>
            <person name="Park H.-J."/>
            <person name="Ramirez L."/>
            <person name="Alfaro M."/>
            <person name="Sun H."/>
            <person name="Tritt A."/>
            <person name="Yoshinaga Y."/>
            <person name="Zwiers L.-H."/>
            <person name="Turgeon B."/>
            <person name="Goodwin S."/>
            <person name="Spatafora J."/>
            <person name="Crous P."/>
            <person name="Grigoriev I."/>
        </authorList>
    </citation>
    <scope>NUCLEOTIDE SEQUENCE</scope>
    <source>
        <strain evidence="12">CBS 262.69</strain>
    </source>
</reference>
<feature type="compositionally biased region" description="Polar residues" evidence="7">
    <location>
        <begin position="361"/>
        <end position="376"/>
    </location>
</feature>
<feature type="region of interest" description="Disordered" evidence="7">
    <location>
        <begin position="669"/>
        <end position="798"/>
    </location>
</feature>
<dbReference type="PRINTS" id="PR00344">
    <property type="entry name" value="BCTRLSENSOR"/>
</dbReference>
<dbReference type="InterPro" id="IPR001610">
    <property type="entry name" value="PAC"/>
</dbReference>
<feature type="compositionally biased region" description="Low complexity" evidence="7">
    <location>
        <begin position="1511"/>
        <end position="1523"/>
    </location>
</feature>
<dbReference type="SUPFAM" id="SSF55785">
    <property type="entry name" value="PYP-like sensor domain (PAS domain)"/>
    <property type="match status" value="2"/>
</dbReference>
<dbReference type="OrthoDB" id="303614at2759"/>
<feature type="domain" description="PAC" evidence="11">
    <location>
        <begin position="1149"/>
        <end position="1204"/>
    </location>
</feature>
<evidence type="ECO:0000256" key="2">
    <source>
        <dbReference type="ARBA" id="ARBA00012438"/>
    </source>
</evidence>
<dbReference type="FunFam" id="3.40.50.2300:FF:000158">
    <property type="entry name" value="Sensor histidine kinase/response regulator"/>
    <property type="match status" value="1"/>
</dbReference>
<feature type="region of interest" description="Disordered" evidence="7">
    <location>
        <begin position="830"/>
        <end position="859"/>
    </location>
</feature>
<comment type="catalytic activity">
    <reaction evidence="1">
        <text>ATP + protein L-histidine = ADP + protein N-phospho-L-histidine.</text>
        <dbReference type="EC" id="2.7.13.3"/>
    </reaction>
</comment>
<feature type="compositionally biased region" description="Polar residues" evidence="7">
    <location>
        <begin position="253"/>
        <end position="265"/>
    </location>
</feature>
<dbReference type="InterPro" id="IPR011006">
    <property type="entry name" value="CheY-like_superfamily"/>
</dbReference>
<dbReference type="SMART" id="SM00388">
    <property type="entry name" value="HisKA"/>
    <property type="match status" value="1"/>
</dbReference>
<feature type="compositionally biased region" description="Polar residues" evidence="7">
    <location>
        <begin position="272"/>
        <end position="282"/>
    </location>
</feature>
<feature type="region of interest" description="Disordered" evidence="7">
    <location>
        <begin position="240"/>
        <end position="382"/>
    </location>
</feature>
<dbReference type="PANTHER" id="PTHR43047:SF74">
    <property type="entry name" value="HISTIDINE KINASE-RELATED"/>
    <property type="match status" value="1"/>
</dbReference>
<feature type="domain" description="PAS" evidence="10">
    <location>
        <begin position="864"/>
        <end position="934"/>
    </location>
</feature>
<dbReference type="InterPro" id="IPR036097">
    <property type="entry name" value="HisK_dim/P_sf"/>
</dbReference>
<feature type="region of interest" description="Disordered" evidence="7">
    <location>
        <begin position="562"/>
        <end position="581"/>
    </location>
</feature>
<dbReference type="InterPro" id="IPR003594">
    <property type="entry name" value="HATPase_dom"/>
</dbReference>
<feature type="compositionally biased region" description="Basic and acidic residues" evidence="7">
    <location>
        <begin position="789"/>
        <end position="798"/>
    </location>
</feature>
<dbReference type="Pfam" id="PF13188">
    <property type="entry name" value="PAS_8"/>
    <property type="match status" value="1"/>
</dbReference>
<feature type="compositionally biased region" description="Basic and acidic residues" evidence="7">
    <location>
        <begin position="770"/>
        <end position="782"/>
    </location>
</feature>
<feature type="region of interest" description="Disordered" evidence="7">
    <location>
        <begin position="1496"/>
        <end position="1546"/>
    </location>
</feature>
<dbReference type="PROSITE" id="PS50109">
    <property type="entry name" value="HIS_KIN"/>
    <property type="match status" value="1"/>
</dbReference>
<gene>
    <name evidence="12" type="ORF">EJ06DRAFT_574141</name>
</gene>
<dbReference type="FunFam" id="3.30.565.10:FF:000010">
    <property type="entry name" value="Sensor histidine kinase RcsC"/>
    <property type="match status" value="1"/>
</dbReference>
<feature type="region of interest" description="Disordered" evidence="7">
    <location>
        <begin position="1452"/>
        <end position="1473"/>
    </location>
</feature>
<feature type="domain" description="Response regulatory" evidence="9">
    <location>
        <begin position="1778"/>
        <end position="1900"/>
    </location>
</feature>
<evidence type="ECO:0000259" key="8">
    <source>
        <dbReference type="PROSITE" id="PS50109"/>
    </source>
</evidence>
<feature type="compositionally biased region" description="Basic and acidic residues" evidence="7">
    <location>
        <begin position="299"/>
        <end position="308"/>
    </location>
</feature>
<dbReference type="InterPro" id="IPR003661">
    <property type="entry name" value="HisK_dim/P_dom"/>
</dbReference>
<dbReference type="InterPro" id="IPR000700">
    <property type="entry name" value="PAS-assoc_C"/>
</dbReference>
<dbReference type="InterPro" id="IPR004358">
    <property type="entry name" value="Sig_transdc_His_kin-like_C"/>
</dbReference>
<feature type="compositionally biased region" description="Low complexity" evidence="7">
    <location>
        <begin position="80"/>
        <end position="101"/>
    </location>
</feature>
<dbReference type="InterPro" id="IPR005467">
    <property type="entry name" value="His_kinase_dom"/>
</dbReference>
<dbReference type="GO" id="GO:0009927">
    <property type="term" value="F:histidine phosphotransfer kinase activity"/>
    <property type="evidence" value="ECO:0007669"/>
    <property type="project" value="TreeGrafter"/>
</dbReference>
<feature type="region of interest" description="Disordered" evidence="7">
    <location>
        <begin position="1057"/>
        <end position="1123"/>
    </location>
</feature>
<dbReference type="Pfam" id="PF08447">
    <property type="entry name" value="PAS_3"/>
    <property type="match status" value="1"/>
</dbReference>
<dbReference type="SMART" id="SM00448">
    <property type="entry name" value="REC"/>
    <property type="match status" value="1"/>
</dbReference>
<dbReference type="InterPro" id="IPR001789">
    <property type="entry name" value="Sig_transdc_resp-reg_receiver"/>
</dbReference>
<dbReference type="PROSITE" id="PS50113">
    <property type="entry name" value="PAC"/>
    <property type="match status" value="2"/>
</dbReference>
<dbReference type="SMART" id="SM00086">
    <property type="entry name" value="PAC"/>
    <property type="match status" value="2"/>
</dbReference>
<dbReference type="SUPFAM" id="SSF55874">
    <property type="entry name" value="ATPase domain of HSP90 chaperone/DNA topoisomerase II/histidine kinase"/>
    <property type="match status" value="1"/>
</dbReference>
<feature type="compositionally biased region" description="Low complexity" evidence="7">
    <location>
        <begin position="481"/>
        <end position="497"/>
    </location>
</feature>
<sequence length="1925" mass="210529">MSEEHCQSQKEADAAEILKLKNAINERISLTQQRARMTGSVGRTVSSASLGARRVSPIKEEASPSLSPSLEETFASPLLTTGVRTTSTESTESTESARTVRGSVAATTSNVLRTPSYPFPYVPGSPRVWSSPLHRPFTMLSPTISSADDATPREAPASDVVTPIATGADFLPEGITMPPDDLHYPTPNLYEIVLALNMEPGINAWWTTMSRILHENFGATRASLAVPADAGELENVPWGQKATFNADGPPEVNTEQQKPASTNHPVTAHPSFGSSVTSTPTPITALPARPKILSRHSYAGHERDKADHAQPTTSGVPVRPKALMRTATYAQPSPASRTKLNHSPETPPSSIPASRERRGTRTSTFSDLEFSSTGSEKPTGPFVSVLPVLRALNYETDALLDTSGVNRIIERGKLVTLTRNYVHGYHGPKNPQRTNPLGVPSTLKSKPAVAEGKLSSRDREKGDYFAQERRSSAYEEYEQHPTSPWAQSPAPSPAIQADPEDNPFFSAANLHEESFIPSDSSQDYSRFGQVEAIGVDKASTVAHIPLVHPLLSQTLPVSLGEYDTGSATHHESGRRRRSAEYPSRKAPIAILSLISPIVPFAQNLAASLKLLAPHFAVSFALAYRYTDAHRQATGRLSRRGLSTHRVGFALLAPESEGLENLMEADIDMSNDSATGSMTSPSDYSGRSRASPGGSMSGTPGWDNSMGGFSSRHSASGTPGHQTGTEMVDSYFDSKRRSTATTFGGTPGAPGHSQMGQKEKESPPDARPASRKGDEDDNDHTPKMEPVSSRSDEKGHARSETIRAVRLATSKRQHSQLHSYGADFSSTFQSLPSTTTPLVQTPAPGHSNSPKGPDDEETHKILPPSERLLRTIIDCLPVQIFTANPGTGAVTWVNSKFIAYRGGEMYTVLRDPWQSIHPSDRESYMEQWHRSLSTGQPFSHKVRLQRFDRVYRWFFVRATPLKDRKQKIVHWTGTYMDIHEQHVAEVNAARQAETAASEAKYRTLANSSPQIVFAVTRTRGLTFCNSQWLTYSGQTEVQARELGFMNFVHPDDLDKCRLPTIDKDGTPDVPTSMPPDMPLFGKDNRRASGASGASAPGYKDEDDSSESDRTVKSPSMFSPPTSSLPQAKLFKLASTGILKVSRDADGRPSYSTEVRLRNKDGEYRWHLVRVLLSEPTRQDGTEEETWYGTCTDINDHKLLEQTLKDTMDAKTRFLSNMSHEIRTPLNGITGMVNFLIDSNLSPEQMEHVNIIRNSTEGLRDLINDILDLSKVEAGMITLQMEWLHVRSLIEEVNDLTSAMAIDKGLELNYIVADHVPSRVKGDRFRIRQVLLNVVGNAIKFTQHGEVFVNCAVYEGDDSPQKADEVLLEFQVVDTGSGFTEKEAEYLFKRFSQIDSSSTRQHSGTGLGLAISMQLVELHGGKMKASSVPGKGSTFTFTINFALPTADDAAAGLTPSVSTAQTPGAPPLPPDNSDMTHARMAAHVRSHLQTLVEDAVPTDAAPSTFNSPPYLFPSPAGSSGSSNPSVRTGQTSLRSDKSSVSSLNSSTLPAKTTEAMNLSLPFTESPGAIASGVSEKLSHSDVSSAESVATVVPPSHSGTPPAAFVPTMYSILVVCPLQYARMATVRHIEGVIPEGTPHHITPMSSLAECRHLLVGDGAVIFSHVVLTLWDVSEILAFLDLTIAKKAKGSTCVVLITDLSQRREIAEKASGAYEFDRLSLERRLRFVWKPLKPSKVAVIFDPQREREMSTDRNQDSAQAVAVSQKLVFDNLRARLGNRGIRVLLVEDNRTNQMVLLKFLKKVAIMTDCVMDGVQCTDRVFEKGPDYYHIILCDLHMPNKDGYQTCKDIRRWERRNNYPHSPIIALSANVLGDVYAKCVEAGFNSYVTKPVDFKELSMVMTKFLDPEEPGKPHEFMDPKAGNVGGRAAR</sequence>
<evidence type="ECO:0000313" key="13">
    <source>
        <dbReference type="Proteomes" id="UP000799640"/>
    </source>
</evidence>
<dbReference type="SMART" id="SM00091">
    <property type="entry name" value="PAS"/>
    <property type="match status" value="2"/>
</dbReference>
<evidence type="ECO:0000256" key="6">
    <source>
        <dbReference type="PROSITE-ProRule" id="PRU00169"/>
    </source>
</evidence>
<evidence type="ECO:0000259" key="9">
    <source>
        <dbReference type="PROSITE" id="PS50110"/>
    </source>
</evidence>
<feature type="compositionally biased region" description="Low complexity" evidence="7">
    <location>
        <begin position="1086"/>
        <end position="1096"/>
    </location>
</feature>
<feature type="compositionally biased region" description="Polar residues" evidence="7">
    <location>
        <begin position="1111"/>
        <end position="1123"/>
    </location>
</feature>
<keyword evidence="4" id="KW-0808">Transferase</keyword>
<evidence type="ECO:0000256" key="3">
    <source>
        <dbReference type="ARBA" id="ARBA00022553"/>
    </source>
</evidence>
<evidence type="ECO:0000259" key="10">
    <source>
        <dbReference type="PROSITE" id="PS50112"/>
    </source>
</evidence>
<evidence type="ECO:0000313" key="12">
    <source>
        <dbReference type="EMBL" id="KAF2402367.1"/>
    </source>
</evidence>
<dbReference type="Pfam" id="PF00072">
    <property type="entry name" value="Response_reg"/>
    <property type="match status" value="1"/>
</dbReference>
<feature type="compositionally biased region" description="Polar residues" evidence="7">
    <location>
        <begin position="706"/>
        <end position="724"/>
    </location>
</feature>
<dbReference type="PANTHER" id="PTHR43047">
    <property type="entry name" value="TWO-COMPONENT HISTIDINE PROTEIN KINASE"/>
    <property type="match status" value="1"/>
</dbReference>
<dbReference type="InterPro" id="IPR036890">
    <property type="entry name" value="HATPase_C_sf"/>
</dbReference>
<protein>
    <recommendedName>
        <fullName evidence="2">histidine kinase</fullName>
        <ecNumber evidence="2">2.7.13.3</ecNumber>
    </recommendedName>
</protein>
<dbReference type="SMART" id="SM00387">
    <property type="entry name" value="HATPase_c"/>
    <property type="match status" value="1"/>
</dbReference>
<keyword evidence="5" id="KW-0418">Kinase</keyword>
<accession>A0A6G1I2S8</accession>
<evidence type="ECO:0000256" key="4">
    <source>
        <dbReference type="ARBA" id="ARBA00022679"/>
    </source>
</evidence>
<dbReference type="Proteomes" id="UP000799640">
    <property type="component" value="Unassembled WGS sequence"/>
</dbReference>
<dbReference type="SUPFAM" id="SSF52172">
    <property type="entry name" value="CheY-like"/>
    <property type="match status" value="1"/>
</dbReference>
<dbReference type="CDD" id="cd00082">
    <property type="entry name" value="HisKA"/>
    <property type="match status" value="1"/>
</dbReference>
<dbReference type="CDD" id="cd16922">
    <property type="entry name" value="HATPase_EvgS-ArcB-TorS-like"/>
    <property type="match status" value="1"/>
</dbReference>
<dbReference type="PROSITE" id="PS50112">
    <property type="entry name" value="PAS"/>
    <property type="match status" value="1"/>
</dbReference>
<feature type="region of interest" description="Disordered" evidence="7">
    <location>
        <begin position="1905"/>
        <end position="1925"/>
    </location>
</feature>
<dbReference type="CDD" id="cd17546">
    <property type="entry name" value="REC_hyHK_CKI1_RcsC-like"/>
    <property type="match status" value="1"/>
</dbReference>
<feature type="domain" description="PAC" evidence="11">
    <location>
        <begin position="937"/>
        <end position="989"/>
    </location>
</feature>
<dbReference type="EMBL" id="ML996691">
    <property type="protein sequence ID" value="KAF2402367.1"/>
    <property type="molecule type" value="Genomic_DNA"/>
</dbReference>
<dbReference type="InterPro" id="IPR000014">
    <property type="entry name" value="PAS"/>
</dbReference>
<feature type="compositionally biased region" description="Basic and acidic residues" evidence="7">
    <location>
        <begin position="454"/>
        <end position="479"/>
    </location>
</feature>
<dbReference type="EC" id="2.7.13.3" evidence="2"/>
<dbReference type="InterPro" id="IPR035965">
    <property type="entry name" value="PAS-like_dom_sf"/>
</dbReference>
<dbReference type="Gene3D" id="3.40.50.2300">
    <property type="match status" value="1"/>
</dbReference>
<feature type="region of interest" description="Disordered" evidence="7">
    <location>
        <begin position="424"/>
        <end position="497"/>
    </location>
</feature>
<keyword evidence="3 6" id="KW-0597">Phosphoprotein</keyword>
<feature type="compositionally biased region" description="Low complexity" evidence="7">
    <location>
        <begin position="63"/>
        <end position="72"/>
    </location>
</feature>
<dbReference type="Gene3D" id="3.30.450.20">
    <property type="entry name" value="PAS domain"/>
    <property type="match status" value="3"/>
</dbReference>
<dbReference type="Gene3D" id="1.10.287.130">
    <property type="match status" value="1"/>
</dbReference>
<organism evidence="12 13">
    <name type="scientific">Trichodelitschia bisporula</name>
    <dbReference type="NCBI Taxonomy" id="703511"/>
    <lineage>
        <taxon>Eukaryota</taxon>
        <taxon>Fungi</taxon>
        <taxon>Dikarya</taxon>
        <taxon>Ascomycota</taxon>
        <taxon>Pezizomycotina</taxon>
        <taxon>Dothideomycetes</taxon>
        <taxon>Dothideomycetes incertae sedis</taxon>
        <taxon>Phaeotrichales</taxon>
        <taxon>Phaeotrichaceae</taxon>
        <taxon>Trichodelitschia</taxon>
    </lineage>
</organism>
<feature type="compositionally biased region" description="Low complexity" evidence="7">
    <location>
        <begin position="1536"/>
        <end position="1546"/>
    </location>
</feature>
<dbReference type="GO" id="GO:0005886">
    <property type="term" value="C:plasma membrane"/>
    <property type="evidence" value="ECO:0007669"/>
    <property type="project" value="TreeGrafter"/>
</dbReference>
<dbReference type="CDD" id="cd00130">
    <property type="entry name" value="PAS"/>
    <property type="match status" value="1"/>
</dbReference>
<proteinExistence type="predicted"/>
<evidence type="ECO:0000256" key="5">
    <source>
        <dbReference type="ARBA" id="ARBA00022777"/>
    </source>
</evidence>
<dbReference type="Pfam" id="PF00512">
    <property type="entry name" value="HisKA"/>
    <property type="match status" value="1"/>
</dbReference>